<dbReference type="Proteomes" id="UP000626656">
    <property type="component" value="Unassembled WGS sequence"/>
</dbReference>
<dbReference type="Pfam" id="PF11072">
    <property type="entry name" value="DUF2859"/>
    <property type="match status" value="1"/>
</dbReference>
<proteinExistence type="predicted"/>
<keyword evidence="2" id="KW-1185">Reference proteome</keyword>
<dbReference type="EMBL" id="CAHJWF010000374">
    <property type="protein sequence ID" value="CAB5507099.1"/>
    <property type="molecule type" value="Genomic_DNA"/>
</dbReference>
<sequence>GTPMIKNILKITILSFSIGQVTASPIVIYDNGKTINAQQFYPFQKPSVDIKNIPRYIKKSIKRFPVVSSMLSVGKLKSRKIKNRMPRAVCVVGSDKRSRRWIKNNRSALKSINALCMVVNVKSKDHFQSIKSLAPNVDFQALNGDVFYKELKIKHYPFLLNKGYIRQ</sequence>
<comment type="caution">
    <text evidence="1">The sequence shown here is derived from an EMBL/GenBank/DDBJ whole genome shotgun (WGS) entry which is preliminary data.</text>
</comment>
<evidence type="ECO:0000313" key="1">
    <source>
        <dbReference type="EMBL" id="CAB5507099.1"/>
    </source>
</evidence>
<feature type="non-terminal residue" evidence="1">
    <location>
        <position position="1"/>
    </location>
</feature>
<protein>
    <recommendedName>
        <fullName evidence="3">Integrating conjugative element protein</fullName>
    </recommendedName>
</protein>
<dbReference type="RefSeq" id="WP_237731690.1">
    <property type="nucleotide sequence ID" value="NZ_CAHJWF010000374.1"/>
</dbReference>
<evidence type="ECO:0000313" key="2">
    <source>
        <dbReference type="Proteomes" id="UP000626656"/>
    </source>
</evidence>
<dbReference type="NCBIfam" id="TIGR03765">
    <property type="entry name" value="ICE_PFL_4695"/>
    <property type="match status" value="1"/>
</dbReference>
<organism evidence="1 2">
    <name type="scientific">Bathymodiolus thermophilus thioautotrophic gill symbiont</name>
    <dbReference type="NCBI Taxonomy" id="2360"/>
    <lineage>
        <taxon>Bacteria</taxon>
        <taxon>Pseudomonadati</taxon>
        <taxon>Pseudomonadota</taxon>
        <taxon>Gammaproteobacteria</taxon>
        <taxon>sulfur-oxidizing symbionts</taxon>
    </lineage>
</organism>
<evidence type="ECO:0008006" key="3">
    <source>
        <dbReference type="Google" id="ProtNLM"/>
    </source>
</evidence>
<name>A0ABM8M9N0_9GAMM</name>
<accession>A0ABM8M9N0</accession>
<gene>
    <name evidence="1" type="ORF">AZO1586I_1765</name>
</gene>
<reference evidence="1 2" key="1">
    <citation type="submission" date="2020-05" db="EMBL/GenBank/DDBJ databases">
        <authorList>
            <person name="Petersen J."/>
            <person name="Sayavedra L."/>
        </authorList>
    </citation>
    <scope>NUCLEOTIDE SEQUENCE [LARGE SCALE GENOMIC DNA]</scope>
    <source>
        <strain evidence="1">B azoricus SOX ET2 1586I</strain>
    </source>
</reference>
<dbReference type="InterPro" id="IPR021300">
    <property type="entry name" value="Integr_conj_element_PFL4695"/>
</dbReference>